<proteinExistence type="predicted"/>
<reference evidence="1" key="1">
    <citation type="journal article" date="2021" name="Genome Biol. Evol.">
        <title>A High-Quality Reference Genome for a Parasitic Bivalve with Doubly Uniparental Inheritance (Bivalvia: Unionida).</title>
        <authorList>
            <person name="Smith C.H."/>
        </authorList>
    </citation>
    <scope>NUCLEOTIDE SEQUENCE</scope>
    <source>
        <strain evidence="1">CHS0354</strain>
    </source>
</reference>
<dbReference type="Proteomes" id="UP001195483">
    <property type="component" value="Unassembled WGS sequence"/>
</dbReference>
<evidence type="ECO:0000313" key="2">
    <source>
        <dbReference type="Proteomes" id="UP001195483"/>
    </source>
</evidence>
<comment type="caution">
    <text evidence="1">The sequence shown here is derived from an EMBL/GenBank/DDBJ whole genome shotgun (WGS) entry which is preliminary data.</text>
</comment>
<keyword evidence="2" id="KW-1185">Reference proteome</keyword>
<reference evidence="1" key="3">
    <citation type="submission" date="2023-05" db="EMBL/GenBank/DDBJ databases">
        <authorList>
            <person name="Smith C.H."/>
        </authorList>
    </citation>
    <scope>NUCLEOTIDE SEQUENCE</scope>
    <source>
        <strain evidence="1">CHS0354</strain>
        <tissue evidence="1">Mantle</tissue>
    </source>
</reference>
<evidence type="ECO:0000313" key="1">
    <source>
        <dbReference type="EMBL" id="KAK3588351.1"/>
    </source>
</evidence>
<protein>
    <submittedName>
        <fullName evidence="1">Uncharacterized protein</fullName>
    </submittedName>
</protein>
<dbReference type="EMBL" id="JAEAOA010000267">
    <property type="protein sequence ID" value="KAK3588351.1"/>
    <property type="molecule type" value="Genomic_DNA"/>
</dbReference>
<sequence>MTTHQDIEFWTLQMEAGTLVDALCPSRFASKWGLDQLGMLPEPYTINIPRVVYGTASHIIFVYEFKSQVNHDNFSGPICLRCGRLQ</sequence>
<reference evidence="1" key="2">
    <citation type="journal article" date="2021" name="Genome Biol. Evol.">
        <title>Developing a high-quality reference genome for a parasitic bivalve with doubly uniparental inheritance (Bivalvia: Unionida).</title>
        <authorList>
            <person name="Smith C.H."/>
        </authorList>
    </citation>
    <scope>NUCLEOTIDE SEQUENCE</scope>
    <source>
        <strain evidence="1">CHS0354</strain>
        <tissue evidence="1">Mantle</tissue>
    </source>
</reference>
<gene>
    <name evidence="1" type="ORF">CHS0354_003281</name>
</gene>
<feature type="non-terminal residue" evidence="1">
    <location>
        <position position="86"/>
    </location>
</feature>
<name>A0AAE0SAK5_9BIVA</name>
<dbReference type="AlphaFoldDB" id="A0AAE0SAK5"/>
<accession>A0AAE0SAK5</accession>
<organism evidence="1 2">
    <name type="scientific">Potamilus streckersoni</name>
    <dbReference type="NCBI Taxonomy" id="2493646"/>
    <lineage>
        <taxon>Eukaryota</taxon>
        <taxon>Metazoa</taxon>
        <taxon>Spiralia</taxon>
        <taxon>Lophotrochozoa</taxon>
        <taxon>Mollusca</taxon>
        <taxon>Bivalvia</taxon>
        <taxon>Autobranchia</taxon>
        <taxon>Heteroconchia</taxon>
        <taxon>Palaeoheterodonta</taxon>
        <taxon>Unionida</taxon>
        <taxon>Unionoidea</taxon>
        <taxon>Unionidae</taxon>
        <taxon>Ambleminae</taxon>
        <taxon>Lampsilini</taxon>
        <taxon>Potamilus</taxon>
    </lineage>
</organism>